<comment type="caution">
    <text evidence="1">The sequence shown here is derived from an EMBL/GenBank/DDBJ whole genome shotgun (WGS) entry which is preliminary data.</text>
</comment>
<accession>A0A6D2KKD3</accession>
<sequence length="67" mass="8048">MRRRRDLRLEKQETQSYQDRAKGIPWNLNPSSLEHSISSEVRVCDNLEQEVCDYGKNRPIIFSRRKN</sequence>
<gene>
    <name evidence="1" type="ORF">MERR_LOCUS40739</name>
</gene>
<name>A0A6D2KKD3_9BRAS</name>
<reference evidence="1" key="1">
    <citation type="submission" date="2020-01" db="EMBL/GenBank/DDBJ databases">
        <authorList>
            <person name="Mishra B."/>
        </authorList>
    </citation>
    <scope>NUCLEOTIDE SEQUENCE [LARGE SCALE GENOMIC DNA]</scope>
</reference>
<dbReference type="Proteomes" id="UP000467841">
    <property type="component" value="Unassembled WGS sequence"/>
</dbReference>
<organism evidence="1 2">
    <name type="scientific">Microthlaspi erraticum</name>
    <dbReference type="NCBI Taxonomy" id="1685480"/>
    <lineage>
        <taxon>Eukaryota</taxon>
        <taxon>Viridiplantae</taxon>
        <taxon>Streptophyta</taxon>
        <taxon>Embryophyta</taxon>
        <taxon>Tracheophyta</taxon>
        <taxon>Spermatophyta</taxon>
        <taxon>Magnoliopsida</taxon>
        <taxon>eudicotyledons</taxon>
        <taxon>Gunneridae</taxon>
        <taxon>Pentapetalae</taxon>
        <taxon>rosids</taxon>
        <taxon>malvids</taxon>
        <taxon>Brassicales</taxon>
        <taxon>Brassicaceae</taxon>
        <taxon>Coluteocarpeae</taxon>
        <taxon>Microthlaspi</taxon>
    </lineage>
</organism>
<evidence type="ECO:0000313" key="1">
    <source>
        <dbReference type="EMBL" id="CAA7053503.1"/>
    </source>
</evidence>
<dbReference type="EMBL" id="CACVBM020001538">
    <property type="protein sequence ID" value="CAA7053503.1"/>
    <property type="molecule type" value="Genomic_DNA"/>
</dbReference>
<protein>
    <submittedName>
        <fullName evidence="1">Uncharacterized protein</fullName>
    </submittedName>
</protein>
<keyword evidence="2" id="KW-1185">Reference proteome</keyword>
<dbReference type="AlphaFoldDB" id="A0A6D2KKD3"/>
<evidence type="ECO:0000313" key="2">
    <source>
        <dbReference type="Proteomes" id="UP000467841"/>
    </source>
</evidence>
<proteinExistence type="predicted"/>